<dbReference type="RefSeq" id="WP_089884176.1">
    <property type="nucleotide sequence ID" value="NZ_FNGV01000001.1"/>
</dbReference>
<dbReference type="Pfam" id="PF08309">
    <property type="entry name" value="LVIVD"/>
    <property type="match status" value="1"/>
</dbReference>
<accession>A0A1G9ICM9</accession>
<dbReference type="InterPro" id="IPR013211">
    <property type="entry name" value="LVIVD"/>
</dbReference>
<sequence>MKKRVFIASAILGLVASCSDETTVFSDPQDDVQLESNQQVLQNSIIYDNAGVLDIFEDDTSTAGKSSKVVDGEQAGDYPLTLVAQVDPPSYSGATNLTASHVHVDGNYAYVSYNTVEGGYAGGIDIIDISDPNNPTVTSRLNYSNADINAIKYENGYVYAVGGVDAEKSVSATSNSFVARIAASNGRLDIDAGITYGFQEGYNATDVETTSDAVIVTSGKDGFLTSYSKNNIEIQSEVPFTDLRAVAVNNGAIAVLDASKGVSILDDSFQMIKEIAIDSDFGDNTKRTLAFSGDNIVVSEGSKGAGIYSVSTGSLIEYVPIFTNPEGVDSGDVVTNAVVINEDVLLMANGGAGLCLSEDQGDNTTLVGIIELEGSINYVESKGDYIFAASGKSGLQIVKLNRPDESLTNRCASLSYYSGSSSLKIDEGQTREYKGAKRFRKIEVDGSLLLCGSWTVSGEVAIGDNGLFEMNGTLAVGRNNSVGQNNIDSIVVGKNATFRVEGNLSVYGNLTLEEGAIIEFIGDASIVNVFGEVNKADGAEVSGNFIDIQSKF</sequence>
<dbReference type="OrthoDB" id="814028at2"/>
<protein>
    <submittedName>
        <fullName evidence="1">LVIVD repeat-containing protein</fullName>
    </submittedName>
</protein>
<evidence type="ECO:0000313" key="1">
    <source>
        <dbReference type="EMBL" id="SDL22971.1"/>
    </source>
</evidence>
<proteinExistence type="predicted"/>
<gene>
    <name evidence="1" type="ORF">SAMN04488514_10185</name>
</gene>
<dbReference type="EMBL" id="FNGV01000001">
    <property type="protein sequence ID" value="SDL22971.1"/>
    <property type="molecule type" value="Genomic_DNA"/>
</dbReference>
<dbReference type="AlphaFoldDB" id="A0A1G9ICM9"/>
<dbReference type="PROSITE" id="PS51257">
    <property type="entry name" value="PROKAR_LIPOPROTEIN"/>
    <property type="match status" value="1"/>
</dbReference>
<dbReference type="InterPro" id="IPR036322">
    <property type="entry name" value="WD40_repeat_dom_sf"/>
</dbReference>
<evidence type="ECO:0000313" key="2">
    <source>
        <dbReference type="Proteomes" id="UP000199440"/>
    </source>
</evidence>
<organism evidence="1 2">
    <name type="scientific">Kriegella aquimaris</name>
    <dbReference type="NCBI Taxonomy" id="192904"/>
    <lineage>
        <taxon>Bacteria</taxon>
        <taxon>Pseudomonadati</taxon>
        <taxon>Bacteroidota</taxon>
        <taxon>Flavobacteriia</taxon>
        <taxon>Flavobacteriales</taxon>
        <taxon>Flavobacteriaceae</taxon>
        <taxon>Kriegella</taxon>
    </lineage>
</organism>
<name>A0A1G9ICM9_9FLAO</name>
<reference evidence="1 2" key="1">
    <citation type="submission" date="2016-10" db="EMBL/GenBank/DDBJ databases">
        <authorList>
            <person name="de Groot N.N."/>
        </authorList>
    </citation>
    <scope>NUCLEOTIDE SEQUENCE [LARGE SCALE GENOMIC DNA]</scope>
    <source>
        <strain evidence="1 2">DSM 19886</strain>
    </source>
</reference>
<keyword evidence="2" id="KW-1185">Reference proteome</keyword>
<dbReference type="SUPFAM" id="SSF50978">
    <property type="entry name" value="WD40 repeat-like"/>
    <property type="match status" value="1"/>
</dbReference>
<dbReference type="Proteomes" id="UP000199440">
    <property type="component" value="Unassembled WGS sequence"/>
</dbReference>